<gene>
    <name evidence="4" type="ORF">FB566_5108</name>
</gene>
<dbReference type="RefSeq" id="WP_142044857.1">
    <property type="nucleotide sequence ID" value="NZ_JBHTGS010000002.1"/>
</dbReference>
<keyword evidence="2" id="KW-0732">Signal</keyword>
<dbReference type="Pfam" id="PF09587">
    <property type="entry name" value="PGA_cap"/>
    <property type="match status" value="1"/>
</dbReference>
<dbReference type="InParanoid" id="A0A543B3T8"/>
<dbReference type="SMART" id="SM00854">
    <property type="entry name" value="PGA_cap"/>
    <property type="match status" value="1"/>
</dbReference>
<dbReference type="OrthoDB" id="9810718at2"/>
<sequence>MKHAPHALLTATLALALLTGCGGDAPAAPAPNDPTDAASPSAADARITVAIGGDVHFAERTLDLLDDPDSAFGPIAELYTAADHAVVNLETPVTDRGTAEPKQWLFKAPPEAMTALTSAGIDLVSLANNHALDYGQVGLSDTFDHAEAAGLPVVGAGRNREQALAAHMVTIEDTTIAYVAVSAVWELWDTWMAQPDRPGIAHIAHDDLVVAAVEAAADAADVVIVLPHWGTESQACPDDEQFEWANRLADAGADAIVGTHAHLLQGNGYLGDTYVAYGMGNHLWWWNDAASNDTGVVELTIEDKKIADARFVPASIDRTTGQPIPVTGPDADRILDDLDKLRDCAKLSPEPR</sequence>
<dbReference type="AlphaFoldDB" id="A0A543B3T8"/>
<name>A0A543B3T8_9ACTN</name>
<dbReference type="PANTHER" id="PTHR33393">
    <property type="entry name" value="POLYGLUTAMINE SYNTHESIS ACCESSORY PROTEIN RV0574C-RELATED"/>
    <property type="match status" value="1"/>
</dbReference>
<dbReference type="SUPFAM" id="SSF56300">
    <property type="entry name" value="Metallo-dependent phosphatases"/>
    <property type="match status" value="1"/>
</dbReference>
<feature type="signal peptide" evidence="2">
    <location>
        <begin position="1"/>
        <end position="27"/>
    </location>
</feature>
<accession>A0A543B3T8</accession>
<evidence type="ECO:0000256" key="2">
    <source>
        <dbReference type="SAM" id="SignalP"/>
    </source>
</evidence>
<keyword evidence="5" id="KW-1185">Reference proteome</keyword>
<dbReference type="PROSITE" id="PS51257">
    <property type="entry name" value="PROKAR_LIPOPROTEIN"/>
    <property type="match status" value="1"/>
</dbReference>
<evidence type="ECO:0000313" key="4">
    <source>
        <dbReference type="EMBL" id="TQL79499.1"/>
    </source>
</evidence>
<proteinExistence type="inferred from homology"/>
<dbReference type="EMBL" id="VFOW01000001">
    <property type="protein sequence ID" value="TQL79499.1"/>
    <property type="molecule type" value="Genomic_DNA"/>
</dbReference>
<evidence type="ECO:0000259" key="3">
    <source>
        <dbReference type="SMART" id="SM00854"/>
    </source>
</evidence>
<evidence type="ECO:0000256" key="1">
    <source>
        <dbReference type="ARBA" id="ARBA00005662"/>
    </source>
</evidence>
<comment type="similarity">
    <text evidence="1">Belongs to the CapA family.</text>
</comment>
<feature type="domain" description="Capsule synthesis protein CapA" evidence="3">
    <location>
        <begin position="48"/>
        <end position="289"/>
    </location>
</feature>
<dbReference type="InterPro" id="IPR052169">
    <property type="entry name" value="CW_Biosynth-Accessory"/>
</dbReference>
<dbReference type="InterPro" id="IPR029052">
    <property type="entry name" value="Metallo-depent_PP-like"/>
</dbReference>
<protein>
    <submittedName>
        <fullName evidence="4">Poly-gamma-glutamate synthesis protein (Capsule biosynthesis protein)</fullName>
    </submittedName>
</protein>
<dbReference type="Proteomes" id="UP000317043">
    <property type="component" value="Unassembled WGS sequence"/>
</dbReference>
<dbReference type="CDD" id="cd07381">
    <property type="entry name" value="MPP_CapA"/>
    <property type="match status" value="1"/>
</dbReference>
<feature type="chain" id="PRO_5022036310" evidence="2">
    <location>
        <begin position="28"/>
        <end position="352"/>
    </location>
</feature>
<evidence type="ECO:0000313" key="5">
    <source>
        <dbReference type="Proteomes" id="UP000317043"/>
    </source>
</evidence>
<organism evidence="4 5">
    <name type="scientific">Stackebrandtia endophytica</name>
    <dbReference type="NCBI Taxonomy" id="1496996"/>
    <lineage>
        <taxon>Bacteria</taxon>
        <taxon>Bacillati</taxon>
        <taxon>Actinomycetota</taxon>
        <taxon>Actinomycetes</taxon>
        <taxon>Glycomycetales</taxon>
        <taxon>Glycomycetaceae</taxon>
        <taxon>Stackebrandtia</taxon>
    </lineage>
</organism>
<dbReference type="PANTHER" id="PTHR33393:SF13">
    <property type="entry name" value="PGA BIOSYNTHESIS PROTEIN CAPA"/>
    <property type="match status" value="1"/>
</dbReference>
<comment type="caution">
    <text evidence="4">The sequence shown here is derived from an EMBL/GenBank/DDBJ whole genome shotgun (WGS) entry which is preliminary data.</text>
</comment>
<reference evidence="4 5" key="1">
    <citation type="submission" date="2019-06" db="EMBL/GenBank/DDBJ databases">
        <title>Sequencing the genomes of 1000 actinobacteria strains.</title>
        <authorList>
            <person name="Klenk H.-P."/>
        </authorList>
    </citation>
    <scope>NUCLEOTIDE SEQUENCE [LARGE SCALE GENOMIC DNA]</scope>
    <source>
        <strain evidence="4 5">DSM 45928</strain>
    </source>
</reference>
<dbReference type="Gene3D" id="3.60.21.10">
    <property type="match status" value="1"/>
</dbReference>
<dbReference type="InterPro" id="IPR019079">
    <property type="entry name" value="Capsule_synth_CapA"/>
</dbReference>